<evidence type="ECO:0000313" key="1">
    <source>
        <dbReference type="EMBL" id="NEI50517.1"/>
    </source>
</evidence>
<name>A0AAE5C426_9HYPH</name>
<proteinExistence type="predicted"/>
<accession>A0AAE5C426</accession>
<comment type="caution">
    <text evidence="1">The sequence shown here is derived from an EMBL/GenBank/DDBJ whole genome shotgun (WGS) entry which is preliminary data.</text>
</comment>
<dbReference type="RefSeq" id="WP_164566387.1">
    <property type="nucleotide sequence ID" value="NZ_WUFC01000020.1"/>
</dbReference>
<evidence type="ECO:0000313" key="2">
    <source>
        <dbReference type="Proteomes" id="UP000661163"/>
    </source>
</evidence>
<organism evidence="1 2">
    <name type="scientific">Rhizobium ruizarguesonis</name>
    <dbReference type="NCBI Taxonomy" id="2081791"/>
    <lineage>
        <taxon>Bacteria</taxon>
        <taxon>Pseudomonadati</taxon>
        <taxon>Pseudomonadota</taxon>
        <taxon>Alphaproteobacteria</taxon>
        <taxon>Hyphomicrobiales</taxon>
        <taxon>Rhizobiaceae</taxon>
        <taxon>Rhizobium/Agrobacterium group</taxon>
        <taxon>Rhizobium</taxon>
    </lineage>
</organism>
<dbReference type="EMBL" id="WUFC01000020">
    <property type="protein sequence ID" value="NEI50517.1"/>
    <property type="molecule type" value="Genomic_DNA"/>
</dbReference>
<gene>
    <name evidence="1" type="ORF">GR217_22800</name>
</gene>
<reference evidence="1 2" key="1">
    <citation type="submission" date="2019-12" db="EMBL/GenBank/DDBJ databases">
        <title>Rhizobium genotypes associated with high levels of biological nitrogen fixation by grain legumes in a temperate-maritime cropping system.</title>
        <authorList>
            <person name="Maluk M."/>
            <person name="Francesc Ferrando Molina F."/>
            <person name="Lopez Del Egido L."/>
            <person name="Lafos M."/>
            <person name="Langarica-Fuentes A."/>
            <person name="Gebre Yohannes G."/>
            <person name="Young M.W."/>
            <person name="Martin P."/>
            <person name="Gantlett R."/>
            <person name="Kenicer G."/>
            <person name="Hawes C."/>
            <person name="Begg G.S."/>
            <person name="Quilliam R.S."/>
            <person name="Squire G.R."/>
            <person name="Poole P.S."/>
            <person name="Young P.W."/>
            <person name="Iannetta P.M."/>
            <person name="James E.K."/>
        </authorList>
    </citation>
    <scope>NUCLEOTIDE SEQUENCE [LARGE SCALE GENOMIC DNA]</scope>
    <source>
        <strain evidence="1 2">JHI985</strain>
    </source>
</reference>
<protein>
    <submittedName>
        <fullName evidence="1">Uncharacterized protein</fullName>
    </submittedName>
</protein>
<sequence length="215" mass="25323">MKQVVNDVLSARIALTRKALRPDSGDAIYNPVFPPHLRRPGEAERSENNSLPAYLVDIRETFFLVDDIENWHRFELVATGSRSADENENSFFAVWDYYRRMQVRDYYRSAQPHGKSLSNAKEALIALVTYFCPPDEERRRFYEDNFSRNEFRSLMRFARYCRHCGEVYSSFAHEMSWLALPQNYDSMRLPGSLEFRALLDDLSCQEFSDQFLVWG</sequence>
<dbReference type="AlphaFoldDB" id="A0AAE5C426"/>
<dbReference type="Proteomes" id="UP000661163">
    <property type="component" value="Unassembled WGS sequence"/>
</dbReference>